<reference evidence="2" key="1">
    <citation type="submission" date="2014-07" db="EMBL/GenBank/DDBJ databases">
        <title>Identification of a novel salt tolerance gene in wild soybean by whole-genome sequencing.</title>
        <authorList>
            <person name="Lam H.-M."/>
            <person name="Qi X."/>
            <person name="Li M.-W."/>
            <person name="Liu X."/>
            <person name="Xie M."/>
            <person name="Ni M."/>
            <person name="Xu X."/>
        </authorList>
    </citation>
    <scope>NUCLEOTIDE SEQUENCE [LARGE SCALE GENOMIC DNA]</scope>
    <source>
        <tissue evidence="2">Root</tissue>
    </source>
</reference>
<dbReference type="InterPro" id="IPR032238">
    <property type="entry name" value="ATP-synth_Z"/>
</dbReference>
<proteinExistence type="predicted"/>
<protein>
    <submittedName>
        <fullName evidence="2">Uncharacterized protein</fullName>
    </submittedName>
</protein>
<keyword evidence="1" id="KW-1133">Transmembrane helix</keyword>
<dbReference type="PANTHER" id="PTHR35165:SF1">
    <property type="entry name" value="OS04G0577375 PROTEIN"/>
    <property type="match status" value="1"/>
</dbReference>
<dbReference type="PANTHER" id="PTHR35165">
    <property type="entry name" value="OS08G0113900 PROTEIN"/>
    <property type="match status" value="1"/>
</dbReference>
<feature type="transmembrane region" description="Helical" evidence="1">
    <location>
        <begin position="59"/>
        <end position="80"/>
    </location>
</feature>
<sequence>MAWWWQWMMVVVVSVEEGEERKWEEGDDVALRMVSNETEGEGGYNKKSSRWIATKSSSCLFILFSSLLISIAGGSMLGFWLHKYHPSNTQLWMVPFGFLLFLTPLFICLSVIIPDLCVPRTRIDQDQAFKIQDQPLTLPSIQ</sequence>
<keyword evidence="1" id="KW-0812">Transmembrane</keyword>
<organism evidence="2">
    <name type="scientific">Glycine soja</name>
    <name type="common">Wild soybean</name>
    <dbReference type="NCBI Taxonomy" id="3848"/>
    <lineage>
        <taxon>Eukaryota</taxon>
        <taxon>Viridiplantae</taxon>
        <taxon>Streptophyta</taxon>
        <taxon>Embryophyta</taxon>
        <taxon>Tracheophyta</taxon>
        <taxon>Spermatophyta</taxon>
        <taxon>Magnoliopsida</taxon>
        <taxon>eudicotyledons</taxon>
        <taxon>Gunneridae</taxon>
        <taxon>Pentapetalae</taxon>
        <taxon>rosids</taxon>
        <taxon>fabids</taxon>
        <taxon>Fabales</taxon>
        <taxon>Fabaceae</taxon>
        <taxon>Papilionoideae</taxon>
        <taxon>50 kb inversion clade</taxon>
        <taxon>NPAAA clade</taxon>
        <taxon>indigoferoid/millettioid clade</taxon>
        <taxon>Phaseoleae</taxon>
        <taxon>Glycine</taxon>
        <taxon>Glycine subgen. Soja</taxon>
    </lineage>
</organism>
<dbReference type="Pfam" id="PF16594">
    <property type="entry name" value="ATP-synt_Z"/>
    <property type="match status" value="1"/>
</dbReference>
<keyword evidence="1" id="KW-0472">Membrane</keyword>
<accession>A0A0B2Q4B6</accession>
<name>A0A0B2Q4B6_GLYSO</name>
<dbReference type="AlphaFoldDB" id="A0A0B2Q4B6"/>
<gene>
    <name evidence="2" type="ORF">glysoja_033815</name>
</gene>
<feature type="transmembrane region" description="Helical" evidence="1">
    <location>
        <begin position="92"/>
        <end position="113"/>
    </location>
</feature>
<dbReference type="Proteomes" id="UP000053555">
    <property type="component" value="Unassembled WGS sequence"/>
</dbReference>
<evidence type="ECO:0000313" key="2">
    <source>
        <dbReference type="EMBL" id="KHN16411.1"/>
    </source>
</evidence>
<evidence type="ECO:0000256" key="1">
    <source>
        <dbReference type="SAM" id="Phobius"/>
    </source>
</evidence>
<dbReference type="EMBL" id="KN660483">
    <property type="protein sequence ID" value="KHN16411.1"/>
    <property type="molecule type" value="Genomic_DNA"/>
</dbReference>